<dbReference type="InterPro" id="IPR006500">
    <property type="entry name" value="Helicase_put_C_phage/plasmid"/>
</dbReference>
<gene>
    <name evidence="5" type="ORF">SAMN05660648_02928</name>
</gene>
<keyword evidence="3" id="KW-0067">ATP-binding</keyword>
<name>A0A1H4AKP3_SELRU</name>
<keyword evidence="5" id="KW-0347">Helicase</keyword>
<dbReference type="PANTHER" id="PTHR35372">
    <property type="entry name" value="ATP BINDING PROTEIN-RELATED"/>
    <property type="match status" value="1"/>
</dbReference>
<dbReference type="Proteomes" id="UP000183469">
    <property type="component" value="Unassembled WGS sequence"/>
</dbReference>
<dbReference type="Pfam" id="PF08706">
    <property type="entry name" value="D5_N"/>
    <property type="match status" value="1"/>
</dbReference>
<evidence type="ECO:0000313" key="6">
    <source>
        <dbReference type="Proteomes" id="UP000183469"/>
    </source>
</evidence>
<dbReference type="GO" id="GO:0016787">
    <property type="term" value="F:hydrolase activity"/>
    <property type="evidence" value="ECO:0007669"/>
    <property type="project" value="UniProtKB-KW"/>
</dbReference>
<dbReference type="EMBL" id="FNQG01000021">
    <property type="protein sequence ID" value="SEA36341.1"/>
    <property type="molecule type" value="Genomic_DNA"/>
</dbReference>
<evidence type="ECO:0000256" key="3">
    <source>
        <dbReference type="ARBA" id="ARBA00022840"/>
    </source>
</evidence>
<dbReference type="Pfam" id="PF22763">
    <property type="entry name" value="NrS1-1_pol-like_HBD"/>
    <property type="match status" value="1"/>
</dbReference>
<reference evidence="5 6" key="1">
    <citation type="submission" date="2016-10" db="EMBL/GenBank/DDBJ databases">
        <authorList>
            <person name="de Groot N.N."/>
        </authorList>
    </citation>
    <scope>NUCLEOTIDE SEQUENCE [LARGE SCALE GENOMIC DNA]</scope>
    <source>
        <strain evidence="5 6">DSM 2872</strain>
    </source>
</reference>
<dbReference type="PROSITE" id="PS51206">
    <property type="entry name" value="SF3_HELICASE_1"/>
    <property type="match status" value="1"/>
</dbReference>
<proteinExistence type="predicted"/>
<organism evidence="5 6">
    <name type="scientific">Selenomonas ruminantium</name>
    <dbReference type="NCBI Taxonomy" id="971"/>
    <lineage>
        <taxon>Bacteria</taxon>
        <taxon>Bacillati</taxon>
        <taxon>Bacillota</taxon>
        <taxon>Negativicutes</taxon>
        <taxon>Selenomonadales</taxon>
        <taxon>Selenomonadaceae</taxon>
        <taxon>Selenomonas</taxon>
    </lineage>
</organism>
<dbReference type="GO" id="GO:0005524">
    <property type="term" value="F:ATP binding"/>
    <property type="evidence" value="ECO:0007669"/>
    <property type="project" value="UniProtKB-KW"/>
</dbReference>
<dbReference type="OrthoDB" id="9763644at2"/>
<dbReference type="InterPro" id="IPR014818">
    <property type="entry name" value="Phage/plasmid_primase_P4_C"/>
</dbReference>
<dbReference type="InterPro" id="IPR027417">
    <property type="entry name" value="P-loop_NTPase"/>
</dbReference>
<dbReference type="AlphaFoldDB" id="A0A1H4AKP3"/>
<feature type="domain" description="SF3 helicase" evidence="4">
    <location>
        <begin position="331"/>
        <end position="496"/>
    </location>
</feature>
<dbReference type="InterPro" id="IPR045455">
    <property type="entry name" value="NrS-1_pol-like_helicase"/>
</dbReference>
<dbReference type="GO" id="GO:0004386">
    <property type="term" value="F:helicase activity"/>
    <property type="evidence" value="ECO:0007669"/>
    <property type="project" value="UniProtKB-KW"/>
</dbReference>
<dbReference type="SUPFAM" id="SSF52540">
    <property type="entry name" value="P-loop containing nucleoside triphosphate hydrolases"/>
    <property type="match status" value="1"/>
</dbReference>
<dbReference type="SMART" id="SM00885">
    <property type="entry name" value="D5_N"/>
    <property type="match status" value="1"/>
</dbReference>
<keyword evidence="2" id="KW-0378">Hydrolase</keyword>
<dbReference type="PANTHER" id="PTHR35372:SF2">
    <property type="entry name" value="SF3 HELICASE DOMAIN-CONTAINING PROTEIN"/>
    <property type="match status" value="1"/>
</dbReference>
<dbReference type="RefSeq" id="WP_074673541.1">
    <property type="nucleotide sequence ID" value="NZ_FNQG01000021.1"/>
</dbReference>
<protein>
    <submittedName>
        <fullName evidence="5">Putative DNA primase/helicase</fullName>
    </submittedName>
</protein>
<evidence type="ECO:0000259" key="4">
    <source>
        <dbReference type="PROSITE" id="PS51206"/>
    </source>
</evidence>
<feature type="non-terminal residue" evidence="5">
    <location>
        <position position="1"/>
    </location>
</feature>
<keyword evidence="1" id="KW-0547">Nucleotide-binding</keyword>
<dbReference type="Gene3D" id="3.40.50.300">
    <property type="entry name" value="P-loop containing nucleotide triphosphate hydrolases"/>
    <property type="match status" value="1"/>
</dbReference>
<dbReference type="InterPro" id="IPR014015">
    <property type="entry name" value="Helicase_SF3_DNA-vir"/>
</dbReference>
<evidence type="ECO:0000313" key="5">
    <source>
        <dbReference type="EMBL" id="SEA36341.1"/>
    </source>
</evidence>
<dbReference type="NCBIfam" id="TIGR01613">
    <property type="entry name" value="primase_Cterm"/>
    <property type="match status" value="1"/>
</dbReference>
<accession>A0A1H4AKP3</accession>
<dbReference type="Pfam" id="PF19263">
    <property type="entry name" value="DUF5906"/>
    <property type="match status" value="1"/>
</dbReference>
<evidence type="ECO:0000256" key="2">
    <source>
        <dbReference type="ARBA" id="ARBA00022801"/>
    </source>
</evidence>
<evidence type="ECO:0000256" key="1">
    <source>
        <dbReference type="ARBA" id="ARBA00022741"/>
    </source>
</evidence>
<dbReference type="InterPro" id="IPR054468">
    <property type="entry name" value="NrSPol-like_HBD"/>
</dbReference>
<dbReference type="InterPro" id="IPR051620">
    <property type="entry name" value="ORF904-like_C"/>
</dbReference>
<sequence length="620" mass="70831">KLNEFIYEQELGRKVSPVKQAPADSQNGNELSADEIIERIRWSKQWEKFSKLYYNGDKSDYGDNWSSADNALINILYFWTGNNKALTEEMFYNSALAQRDKALVRPDYVPRTIEKIIETWNGGKYDPKAYAEQQRQQDLEELCREKGITVDCSPLLDFGLTDTGNAERLKYLYGENILYIEENNRWYTWTGKKWQQEDGKEGLSLYDKTTTVARLSYAKAKEQYDQTPATSKEETARRVKVLNYFKKLENMQLTKNCITRARSLCLGKMEQMDKDPFLLNCGNGTVDLKTGELKPHSREDHITMITRADYVPGAKHELWEKVLQSAIPDDETRRWLKRFIGYSLYGLTDEEKFLFLYGPGGGGKGTFIESIGHVLGDYCGTMDIDTILTARNDAGNGGQATPQLAILAGKRLILTSESGAGRKFNAARLKLITGGDKITARFLHGNPFTFSPQFTLVMSSNYKPAITDTTDEGMRRRLMMVPFTAVFEEKDVMLKRELKECKECREAILAWCIEGAQEWIINGLGELPENIVKAMGAYYAENDILGLFIEECCEVGKDKHVGVKAFCKAFNDWLRESQQKTVTLRTLSGQMENRGYTKARYDNTCFTGIKLNRRTEFEEP</sequence>